<name>A0A6J6NQ39_9ZZZZ</name>
<proteinExistence type="predicted"/>
<gene>
    <name evidence="1" type="ORF">UFOPK2372_00545</name>
</gene>
<reference evidence="1" key="1">
    <citation type="submission" date="2020-05" db="EMBL/GenBank/DDBJ databases">
        <authorList>
            <person name="Chiriac C."/>
            <person name="Salcher M."/>
            <person name="Ghai R."/>
            <person name="Kavagutti S V."/>
        </authorList>
    </citation>
    <scope>NUCLEOTIDE SEQUENCE</scope>
</reference>
<sequence>MSKLVPLLNSGRILTKVSLSFNLPAVMSCPIISEVIVFATEYEGNRDSLDFPFKYFSKVISPFRIMIKAFVFVLDRNSSNEIFSPSHVTTVGVSEFATLQAMDGFGFDLIKWPGIKSGVFDAGAKANLIDAIGSGYLMALVKPKSAR</sequence>
<dbReference type="EMBL" id="CAEZXJ010000084">
    <property type="protein sequence ID" value="CAB4686463.1"/>
    <property type="molecule type" value="Genomic_DNA"/>
</dbReference>
<protein>
    <submittedName>
        <fullName evidence="1">Unannotated protein</fullName>
    </submittedName>
</protein>
<dbReference type="AlphaFoldDB" id="A0A6J6NQ39"/>
<accession>A0A6J6NQ39</accession>
<organism evidence="1">
    <name type="scientific">freshwater metagenome</name>
    <dbReference type="NCBI Taxonomy" id="449393"/>
    <lineage>
        <taxon>unclassified sequences</taxon>
        <taxon>metagenomes</taxon>
        <taxon>ecological metagenomes</taxon>
    </lineage>
</organism>
<evidence type="ECO:0000313" key="1">
    <source>
        <dbReference type="EMBL" id="CAB4686463.1"/>
    </source>
</evidence>
<dbReference type="PROSITE" id="PS51257">
    <property type="entry name" value="PROKAR_LIPOPROTEIN"/>
    <property type="match status" value="1"/>
</dbReference>